<keyword evidence="2" id="KW-0540">Nuclease</keyword>
<dbReference type="Gene3D" id="3.90.1570.10">
    <property type="entry name" value="tt1808, chain A"/>
    <property type="match status" value="1"/>
</dbReference>
<evidence type="ECO:0000313" key="3">
    <source>
        <dbReference type="Proteomes" id="UP001374803"/>
    </source>
</evidence>
<name>A0ABZ2KXQ6_9BACT</name>
<dbReference type="InterPro" id="IPR011335">
    <property type="entry name" value="Restrct_endonuc-II-like"/>
</dbReference>
<dbReference type="InterPro" id="IPR008538">
    <property type="entry name" value="Uma2"/>
</dbReference>
<dbReference type="GO" id="GO:0004519">
    <property type="term" value="F:endonuclease activity"/>
    <property type="evidence" value="ECO:0007669"/>
    <property type="project" value="UniProtKB-KW"/>
</dbReference>
<dbReference type="Pfam" id="PF05685">
    <property type="entry name" value="Uma2"/>
    <property type="match status" value="1"/>
</dbReference>
<gene>
    <name evidence="2" type="ORF">LVJ94_41015</name>
</gene>
<proteinExistence type="predicted"/>
<organism evidence="2 3">
    <name type="scientific">Pendulispora rubella</name>
    <dbReference type="NCBI Taxonomy" id="2741070"/>
    <lineage>
        <taxon>Bacteria</taxon>
        <taxon>Pseudomonadati</taxon>
        <taxon>Myxococcota</taxon>
        <taxon>Myxococcia</taxon>
        <taxon>Myxococcales</taxon>
        <taxon>Sorangiineae</taxon>
        <taxon>Pendulisporaceae</taxon>
        <taxon>Pendulispora</taxon>
    </lineage>
</organism>
<keyword evidence="2" id="KW-0255">Endonuclease</keyword>
<dbReference type="CDD" id="cd06260">
    <property type="entry name" value="DUF820-like"/>
    <property type="match status" value="1"/>
</dbReference>
<dbReference type="RefSeq" id="WP_394832902.1">
    <property type="nucleotide sequence ID" value="NZ_CP089929.1"/>
</dbReference>
<dbReference type="SUPFAM" id="SSF52980">
    <property type="entry name" value="Restriction endonuclease-like"/>
    <property type="match status" value="1"/>
</dbReference>
<evidence type="ECO:0000313" key="2">
    <source>
        <dbReference type="EMBL" id="WXB03272.1"/>
    </source>
</evidence>
<keyword evidence="3" id="KW-1185">Reference proteome</keyword>
<dbReference type="InterPro" id="IPR012296">
    <property type="entry name" value="Nuclease_put_TT1808"/>
</dbReference>
<feature type="domain" description="Putative restriction endonuclease" evidence="1">
    <location>
        <begin position="12"/>
        <end position="176"/>
    </location>
</feature>
<accession>A0ABZ2KXQ6</accession>
<reference evidence="2" key="1">
    <citation type="submission" date="2021-12" db="EMBL/GenBank/DDBJ databases">
        <title>Discovery of the Pendulisporaceae a myxobacterial family with distinct sporulation behavior and unique specialized metabolism.</title>
        <authorList>
            <person name="Garcia R."/>
            <person name="Popoff A."/>
            <person name="Bader C.D."/>
            <person name="Loehr J."/>
            <person name="Walesch S."/>
            <person name="Walt C."/>
            <person name="Boldt J."/>
            <person name="Bunk B."/>
            <person name="Haeckl F.J.F.P.J."/>
            <person name="Gunesch A.P."/>
            <person name="Birkelbach J."/>
            <person name="Nuebel U."/>
            <person name="Pietschmann T."/>
            <person name="Bach T."/>
            <person name="Mueller R."/>
        </authorList>
    </citation>
    <scope>NUCLEOTIDE SEQUENCE</scope>
    <source>
        <strain evidence="2">MSr11367</strain>
    </source>
</reference>
<dbReference type="PANTHER" id="PTHR34107:SF4">
    <property type="entry name" value="SLL1222 PROTEIN"/>
    <property type="match status" value="1"/>
</dbReference>
<sequence>MGDPARKKATYEDILALPEGITGEILGGVLHTRPRPRVKHANAGSALGALIMGPFKFGRGGPGGWVILDEPELHAPAGDIAVPDLAGWRRERMPELPDVLYIELCPDWVCEILSPSTAVLDRREKMPFYLQWGVRHLWLVDPALHTLEIYRAEHERWMLLGTWSENDVLRAEPFDAIELELGLLWQR</sequence>
<protein>
    <submittedName>
        <fullName evidence="2">Uma2 family endonuclease</fullName>
    </submittedName>
</protein>
<dbReference type="EMBL" id="CP089983">
    <property type="protein sequence ID" value="WXB03272.1"/>
    <property type="molecule type" value="Genomic_DNA"/>
</dbReference>
<keyword evidence="2" id="KW-0378">Hydrolase</keyword>
<evidence type="ECO:0000259" key="1">
    <source>
        <dbReference type="Pfam" id="PF05685"/>
    </source>
</evidence>
<dbReference type="PANTHER" id="PTHR34107">
    <property type="entry name" value="SLL0198 PROTEIN-RELATED"/>
    <property type="match status" value="1"/>
</dbReference>
<dbReference type="Proteomes" id="UP001374803">
    <property type="component" value="Chromosome"/>
</dbReference>